<dbReference type="PANTHER" id="PTHR33755">
    <property type="entry name" value="TOXIN PARE1-RELATED"/>
    <property type="match status" value="1"/>
</dbReference>
<dbReference type="RefSeq" id="WP_207162306.1">
    <property type="nucleotide sequence ID" value="NZ_CP071382.1"/>
</dbReference>
<evidence type="ECO:0000256" key="2">
    <source>
        <dbReference type="ARBA" id="ARBA00022649"/>
    </source>
</evidence>
<proteinExistence type="inferred from homology"/>
<keyword evidence="4" id="KW-1185">Reference proteome</keyword>
<dbReference type="EMBL" id="CP071382">
    <property type="protein sequence ID" value="QSV44562.1"/>
    <property type="molecule type" value="Genomic_DNA"/>
</dbReference>
<dbReference type="Gene3D" id="3.30.2310.20">
    <property type="entry name" value="RelE-like"/>
    <property type="match status" value="1"/>
</dbReference>
<evidence type="ECO:0000256" key="1">
    <source>
        <dbReference type="ARBA" id="ARBA00006226"/>
    </source>
</evidence>
<gene>
    <name evidence="3" type="ORF">JZM60_10305</name>
</gene>
<accession>A0ABX7PZI9</accession>
<dbReference type="InterPro" id="IPR051803">
    <property type="entry name" value="TA_system_RelE-like_toxin"/>
</dbReference>
<dbReference type="InterPro" id="IPR007712">
    <property type="entry name" value="RelE/ParE_toxin"/>
</dbReference>
<protein>
    <submittedName>
        <fullName evidence="3">Type II toxin-antitoxin system RelE/ParE family toxin</fullName>
    </submittedName>
</protein>
<reference evidence="3 4" key="1">
    <citation type="submission" date="2021-03" db="EMBL/GenBank/DDBJ databases">
        <title>Geobacter metallireducens gen. nov. sp. nov., a microorganism capable of coupling the complete oxidation of organic compounds to the reduction of iron and other metals.</title>
        <authorList>
            <person name="Li Y."/>
        </authorList>
    </citation>
    <scope>NUCLEOTIDE SEQUENCE [LARGE SCALE GENOMIC DNA]</scope>
    <source>
        <strain evidence="3 4">Jerry-YX</strain>
    </source>
</reference>
<name>A0ABX7PZI9_9BACT</name>
<sequence>MKIRWTHEALEQLIEIEEFISKDSAGRAASFVERIIEHVEDSLPENPRVGRIVPEIANPDIRELIFRKYRIVYRLTESVIEILSVFEGHRLLRIDELE</sequence>
<keyword evidence="2" id="KW-1277">Toxin-antitoxin system</keyword>
<dbReference type="Pfam" id="PF05016">
    <property type="entry name" value="ParE_toxin"/>
    <property type="match status" value="1"/>
</dbReference>
<dbReference type="PANTHER" id="PTHR33755:SF5">
    <property type="entry name" value="TYPE II TOXIN-ANTITOXIN SYSTEM RELE_PARE FAMILY TOXIN"/>
    <property type="match status" value="1"/>
</dbReference>
<organism evidence="3 4">
    <name type="scientific">Geobacter benzoatilyticus</name>
    <dbReference type="NCBI Taxonomy" id="2815309"/>
    <lineage>
        <taxon>Bacteria</taxon>
        <taxon>Pseudomonadati</taxon>
        <taxon>Thermodesulfobacteriota</taxon>
        <taxon>Desulfuromonadia</taxon>
        <taxon>Geobacterales</taxon>
        <taxon>Geobacteraceae</taxon>
        <taxon>Geobacter</taxon>
    </lineage>
</organism>
<evidence type="ECO:0000313" key="3">
    <source>
        <dbReference type="EMBL" id="QSV44562.1"/>
    </source>
</evidence>
<dbReference type="Proteomes" id="UP000663651">
    <property type="component" value="Chromosome"/>
</dbReference>
<evidence type="ECO:0000313" key="4">
    <source>
        <dbReference type="Proteomes" id="UP000663651"/>
    </source>
</evidence>
<comment type="similarity">
    <text evidence="1">Belongs to the RelE toxin family.</text>
</comment>
<dbReference type="SUPFAM" id="SSF143011">
    <property type="entry name" value="RelE-like"/>
    <property type="match status" value="1"/>
</dbReference>
<dbReference type="InterPro" id="IPR035093">
    <property type="entry name" value="RelE/ParE_toxin_dom_sf"/>
</dbReference>